<dbReference type="RefSeq" id="WP_190762831.1">
    <property type="nucleotide sequence ID" value="NZ_JACXLD010000002.1"/>
</dbReference>
<name>A0A927C102_9GAMM</name>
<dbReference type="AlphaFoldDB" id="A0A927C102"/>
<dbReference type="SUPFAM" id="SSF56925">
    <property type="entry name" value="OMPA-like"/>
    <property type="match status" value="1"/>
</dbReference>
<dbReference type="Gene3D" id="3.30.1330.60">
    <property type="entry name" value="OmpA-like domain"/>
    <property type="match status" value="1"/>
</dbReference>
<keyword evidence="8 10" id="KW-0472">Membrane</keyword>
<reference evidence="13" key="1">
    <citation type="submission" date="2020-09" db="EMBL/GenBank/DDBJ databases">
        <authorList>
            <person name="Yoon J.-W."/>
        </authorList>
    </citation>
    <scope>NUCLEOTIDE SEQUENCE</scope>
    <source>
        <strain evidence="13">KMU-158</strain>
    </source>
</reference>
<keyword evidence="9" id="KW-0998">Cell outer membrane</keyword>
<dbReference type="Pfam" id="PF02412">
    <property type="entry name" value="TSP_3"/>
    <property type="match status" value="4"/>
</dbReference>
<evidence type="ECO:0000256" key="1">
    <source>
        <dbReference type="ARBA" id="ARBA00004571"/>
    </source>
</evidence>
<keyword evidence="7" id="KW-0626">Porin</keyword>
<keyword evidence="3" id="KW-1134">Transmembrane beta strand</keyword>
<dbReference type="PRINTS" id="PR01023">
    <property type="entry name" value="NAFLGMOTY"/>
</dbReference>
<dbReference type="SUPFAM" id="SSF103088">
    <property type="entry name" value="OmpA-like"/>
    <property type="match status" value="1"/>
</dbReference>
<dbReference type="InterPro" id="IPR036737">
    <property type="entry name" value="OmpA-like_sf"/>
</dbReference>
<evidence type="ECO:0000259" key="12">
    <source>
        <dbReference type="PROSITE" id="PS51123"/>
    </source>
</evidence>
<dbReference type="GO" id="GO:0046930">
    <property type="term" value="C:pore complex"/>
    <property type="evidence" value="ECO:0007669"/>
    <property type="project" value="UniProtKB-KW"/>
</dbReference>
<evidence type="ECO:0000256" key="3">
    <source>
        <dbReference type="ARBA" id="ARBA00022452"/>
    </source>
</evidence>
<evidence type="ECO:0000256" key="10">
    <source>
        <dbReference type="PROSITE-ProRule" id="PRU00473"/>
    </source>
</evidence>
<feature type="chain" id="PRO_5037229922" evidence="11">
    <location>
        <begin position="23"/>
        <end position="436"/>
    </location>
</feature>
<dbReference type="InterPro" id="IPR011250">
    <property type="entry name" value="OMP/PagP_B-barrel"/>
</dbReference>
<keyword evidence="6" id="KW-0406">Ion transport</keyword>
<keyword evidence="2" id="KW-0813">Transport</keyword>
<feature type="signal peptide" evidence="11">
    <location>
        <begin position="1"/>
        <end position="22"/>
    </location>
</feature>
<dbReference type="GO" id="GO:0015288">
    <property type="term" value="F:porin activity"/>
    <property type="evidence" value="ECO:0007669"/>
    <property type="project" value="UniProtKB-KW"/>
</dbReference>
<sequence length="436" mass="47985">MRNWQTCLLAASLTSVSLNGLAQVEEKHFDDRWRIHGMAGVNFADKDDFDTGTEFKIGLGKPLSRYIMLDGQLSLSTLTTDKDDDYERMAMGLDFLFFPGGAFDLEANKLQPYIGVGLTYHEVDFLNVTENNYGGDLLGGLQYEMDKVTLRAEVRYQVDKIGETENSSGVTVLQDDDFYTWGAMLGISVPFGDKPKPYNWDDDGDGVPDRLDRCPNTPRGTPVDSHGCPLDKDADGVPDFRDQCPDTPAGAKVNADGCSLDHDGDGVPNDIDQCLNTPRGEPVDSRGCALDSDKDGVPNKIDICPNTLPGAKVNSQGCVISQTVELKGIHFDFNSKRLQLDSKSILRQVAESLKQEPSVNIVVAGHTDSVGSDEYNYNLSKNRAESVVAYLVEQGVAPSRLRAVGYGETRPIDDNNTEEGRERNRRVELQLTSQNR</sequence>
<dbReference type="InterPro" id="IPR003367">
    <property type="entry name" value="Thrombospondin_3-like_rpt"/>
</dbReference>
<dbReference type="InterPro" id="IPR028974">
    <property type="entry name" value="TSP_type-3_rpt"/>
</dbReference>
<comment type="caution">
    <text evidence="13">The sequence shown here is derived from an EMBL/GenBank/DDBJ whole genome shotgun (WGS) entry which is preliminary data.</text>
</comment>
<protein>
    <submittedName>
        <fullName evidence="13">OmpA family protein</fullName>
    </submittedName>
</protein>
<dbReference type="SUPFAM" id="SSF103647">
    <property type="entry name" value="TSP type-3 repeat"/>
    <property type="match status" value="2"/>
</dbReference>
<dbReference type="Gene3D" id="2.40.160.20">
    <property type="match status" value="1"/>
</dbReference>
<dbReference type="InterPro" id="IPR050330">
    <property type="entry name" value="Bact_OuterMem_StrucFunc"/>
</dbReference>
<dbReference type="GO" id="GO:0005509">
    <property type="term" value="F:calcium ion binding"/>
    <property type="evidence" value="ECO:0007669"/>
    <property type="project" value="InterPro"/>
</dbReference>
<dbReference type="PRINTS" id="PR01021">
    <property type="entry name" value="OMPADOMAIN"/>
</dbReference>
<dbReference type="GO" id="GO:0006811">
    <property type="term" value="P:monoatomic ion transport"/>
    <property type="evidence" value="ECO:0007669"/>
    <property type="project" value="UniProtKB-KW"/>
</dbReference>
<evidence type="ECO:0000256" key="6">
    <source>
        <dbReference type="ARBA" id="ARBA00023065"/>
    </source>
</evidence>
<dbReference type="PROSITE" id="PS51123">
    <property type="entry name" value="OMPA_2"/>
    <property type="match status" value="1"/>
</dbReference>
<evidence type="ECO:0000256" key="7">
    <source>
        <dbReference type="ARBA" id="ARBA00023114"/>
    </source>
</evidence>
<evidence type="ECO:0000313" key="14">
    <source>
        <dbReference type="Proteomes" id="UP000610558"/>
    </source>
</evidence>
<dbReference type="PANTHER" id="PTHR30329:SF21">
    <property type="entry name" value="LIPOPROTEIN YIAD-RELATED"/>
    <property type="match status" value="1"/>
</dbReference>
<proteinExistence type="predicted"/>
<comment type="subcellular location">
    <subcellularLocation>
        <location evidence="1">Cell outer membrane</location>
        <topology evidence="1">Multi-pass membrane protein</topology>
    </subcellularLocation>
</comment>
<dbReference type="Pfam" id="PF00691">
    <property type="entry name" value="OmpA"/>
    <property type="match status" value="1"/>
</dbReference>
<feature type="domain" description="OmpA-like" evidence="12">
    <location>
        <begin position="318"/>
        <end position="435"/>
    </location>
</feature>
<keyword evidence="5 11" id="KW-0732">Signal</keyword>
<evidence type="ECO:0000256" key="8">
    <source>
        <dbReference type="ARBA" id="ARBA00023136"/>
    </source>
</evidence>
<dbReference type="Proteomes" id="UP000610558">
    <property type="component" value="Unassembled WGS sequence"/>
</dbReference>
<organism evidence="13 14">
    <name type="scientific">Spongiibacter pelagi</name>
    <dbReference type="NCBI Taxonomy" id="2760804"/>
    <lineage>
        <taxon>Bacteria</taxon>
        <taxon>Pseudomonadati</taxon>
        <taxon>Pseudomonadota</taxon>
        <taxon>Gammaproteobacteria</taxon>
        <taxon>Cellvibrionales</taxon>
        <taxon>Spongiibacteraceae</taxon>
        <taxon>Spongiibacter</taxon>
    </lineage>
</organism>
<gene>
    <name evidence="13" type="ORF">IB286_04215</name>
</gene>
<evidence type="ECO:0000313" key="13">
    <source>
        <dbReference type="EMBL" id="MBD2858203.1"/>
    </source>
</evidence>
<evidence type="ECO:0000256" key="9">
    <source>
        <dbReference type="ARBA" id="ARBA00023237"/>
    </source>
</evidence>
<dbReference type="GO" id="GO:0009279">
    <property type="term" value="C:cell outer membrane"/>
    <property type="evidence" value="ECO:0007669"/>
    <property type="project" value="UniProtKB-SubCell"/>
</dbReference>
<dbReference type="PANTHER" id="PTHR30329">
    <property type="entry name" value="STATOR ELEMENT OF FLAGELLAR MOTOR COMPLEX"/>
    <property type="match status" value="1"/>
</dbReference>
<evidence type="ECO:0000256" key="2">
    <source>
        <dbReference type="ARBA" id="ARBA00022448"/>
    </source>
</evidence>
<dbReference type="EMBL" id="JACXLD010000002">
    <property type="protein sequence ID" value="MBD2858203.1"/>
    <property type="molecule type" value="Genomic_DNA"/>
</dbReference>
<dbReference type="Gene3D" id="4.10.1080.10">
    <property type="entry name" value="TSP type-3 repeat"/>
    <property type="match status" value="1"/>
</dbReference>
<dbReference type="CDD" id="cd07185">
    <property type="entry name" value="OmpA_C-like"/>
    <property type="match status" value="1"/>
</dbReference>
<evidence type="ECO:0000256" key="4">
    <source>
        <dbReference type="ARBA" id="ARBA00022692"/>
    </source>
</evidence>
<evidence type="ECO:0000256" key="5">
    <source>
        <dbReference type="ARBA" id="ARBA00022729"/>
    </source>
</evidence>
<accession>A0A927C102</accession>
<dbReference type="InterPro" id="IPR006665">
    <property type="entry name" value="OmpA-like"/>
</dbReference>
<keyword evidence="4" id="KW-0812">Transmembrane</keyword>
<dbReference type="GO" id="GO:0007155">
    <property type="term" value="P:cell adhesion"/>
    <property type="evidence" value="ECO:0007669"/>
    <property type="project" value="InterPro"/>
</dbReference>
<evidence type="ECO:0000256" key="11">
    <source>
        <dbReference type="SAM" id="SignalP"/>
    </source>
</evidence>
<keyword evidence="14" id="KW-1185">Reference proteome</keyword>
<dbReference type="InterPro" id="IPR006664">
    <property type="entry name" value="OMP_bac"/>
</dbReference>